<protein>
    <submittedName>
        <fullName evidence="3">DUF4383 domain-containing protein</fullName>
    </submittedName>
</protein>
<feature type="transmembrane region" description="Helical" evidence="2">
    <location>
        <begin position="115"/>
        <end position="136"/>
    </location>
</feature>
<sequence length="211" mass="23572">MFRHRRAQLHEELPIDHRLSMVYRVGAGLIGAGLIFFGVLGLTERLGVLSTEDNTVLGLSTNGALSVLSITFGLLLFVGMIKGGNFASDVNIVMGVAFVLSGFVNLALLETDWNILNFAIQNVLFSFVAGLLLMLFGMYGRVTGRLPYDNPYWRSRHPEEAEEARERKEEAERRRELMDRAQREGMEDPEGRGARRLERAEASRGGSARRS</sequence>
<proteinExistence type="predicted"/>
<evidence type="ECO:0000256" key="1">
    <source>
        <dbReference type="SAM" id="MobiDB-lite"/>
    </source>
</evidence>
<dbReference type="AlphaFoldDB" id="A0A7W3THI6"/>
<keyword evidence="4" id="KW-1185">Reference proteome</keyword>
<organism evidence="3 4">
    <name type="scientific">Streptomyces alkaliphilus</name>
    <dbReference type="NCBI Taxonomy" id="1472722"/>
    <lineage>
        <taxon>Bacteria</taxon>
        <taxon>Bacillati</taxon>
        <taxon>Actinomycetota</taxon>
        <taxon>Actinomycetes</taxon>
        <taxon>Kitasatosporales</taxon>
        <taxon>Streptomycetaceae</taxon>
        <taxon>Streptomyces</taxon>
    </lineage>
</organism>
<evidence type="ECO:0000313" key="3">
    <source>
        <dbReference type="EMBL" id="MBB0246615.1"/>
    </source>
</evidence>
<name>A0A7W3THI6_9ACTN</name>
<gene>
    <name evidence="3" type="ORF">FNQ90_21480</name>
</gene>
<feature type="compositionally biased region" description="Basic and acidic residues" evidence="1">
    <location>
        <begin position="156"/>
        <end position="202"/>
    </location>
</feature>
<dbReference type="Proteomes" id="UP000538929">
    <property type="component" value="Unassembled WGS sequence"/>
</dbReference>
<keyword evidence="2" id="KW-0812">Transmembrane</keyword>
<accession>A0A7W3THI6</accession>
<dbReference type="EMBL" id="VKHT01000996">
    <property type="protein sequence ID" value="MBB0246615.1"/>
    <property type="molecule type" value="Genomic_DNA"/>
</dbReference>
<reference evidence="4" key="1">
    <citation type="submission" date="2019-10" db="EMBL/GenBank/DDBJ databases">
        <title>Streptomyces sp. nov., a novel actinobacterium isolated from alkaline environment.</title>
        <authorList>
            <person name="Golinska P."/>
        </authorList>
    </citation>
    <scope>NUCLEOTIDE SEQUENCE [LARGE SCALE GENOMIC DNA]</scope>
    <source>
        <strain evidence="4">DSM 42118</strain>
    </source>
</reference>
<evidence type="ECO:0000256" key="2">
    <source>
        <dbReference type="SAM" id="Phobius"/>
    </source>
</evidence>
<feature type="region of interest" description="Disordered" evidence="1">
    <location>
        <begin position="156"/>
        <end position="211"/>
    </location>
</feature>
<keyword evidence="2" id="KW-0472">Membrane</keyword>
<feature type="transmembrane region" description="Helical" evidence="2">
    <location>
        <begin position="55"/>
        <end position="78"/>
    </location>
</feature>
<comment type="caution">
    <text evidence="3">The sequence shown here is derived from an EMBL/GenBank/DDBJ whole genome shotgun (WGS) entry which is preliminary data.</text>
</comment>
<feature type="transmembrane region" description="Helical" evidence="2">
    <location>
        <begin position="21"/>
        <end position="43"/>
    </location>
</feature>
<keyword evidence="2" id="KW-1133">Transmembrane helix</keyword>
<feature type="transmembrane region" description="Helical" evidence="2">
    <location>
        <begin position="90"/>
        <end position="109"/>
    </location>
</feature>
<dbReference type="Pfam" id="PF14325">
    <property type="entry name" value="DUF4383"/>
    <property type="match status" value="1"/>
</dbReference>
<evidence type="ECO:0000313" key="4">
    <source>
        <dbReference type="Proteomes" id="UP000538929"/>
    </source>
</evidence>